<dbReference type="EMBL" id="LAZR01019719">
    <property type="protein sequence ID" value="KKL91481.1"/>
    <property type="molecule type" value="Genomic_DNA"/>
</dbReference>
<dbReference type="AlphaFoldDB" id="A0A0F9GLU7"/>
<feature type="region of interest" description="Disordered" evidence="1">
    <location>
        <begin position="194"/>
        <end position="253"/>
    </location>
</feature>
<organism evidence="2">
    <name type="scientific">marine sediment metagenome</name>
    <dbReference type="NCBI Taxonomy" id="412755"/>
    <lineage>
        <taxon>unclassified sequences</taxon>
        <taxon>metagenomes</taxon>
        <taxon>ecological metagenomes</taxon>
    </lineage>
</organism>
<gene>
    <name evidence="2" type="ORF">LCGC14_1894240</name>
</gene>
<reference evidence="2" key="1">
    <citation type="journal article" date="2015" name="Nature">
        <title>Complex archaea that bridge the gap between prokaryotes and eukaryotes.</title>
        <authorList>
            <person name="Spang A."/>
            <person name="Saw J.H."/>
            <person name="Jorgensen S.L."/>
            <person name="Zaremba-Niedzwiedzka K."/>
            <person name="Martijn J."/>
            <person name="Lind A.E."/>
            <person name="van Eijk R."/>
            <person name="Schleper C."/>
            <person name="Guy L."/>
            <person name="Ettema T.J."/>
        </authorList>
    </citation>
    <scope>NUCLEOTIDE SEQUENCE</scope>
</reference>
<sequence length="253" mass="28247">MSKKTTDPNVIPNLLNKLAQAIETYIDPEEACGALDGMSFTKARTLASTARNIAQNFKAEAVSDPSSLELDFANLMEGGSFSMDLSFDRSKFYLEFADDWTGHIKKIFAAETFAGVIKAASDKKDEADLIYQMSKEQPVSEEEVAEEFEEKIPEDDELVEYSEEIPQEEIQEDDTVVSSDEELVRKIVQEDAKVGNLGMSPEHFNPPSQDAPEPSDLFPEKEATRNNFFGPSKKDELPGQKTFPVDPKAFTRN</sequence>
<comment type="caution">
    <text evidence="2">The sequence shown here is derived from an EMBL/GenBank/DDBJ whole genome shotgun (WGS) entry which is preliminary data.</text>
</comment>
<accession>A0A0F9GLU7</accession>
<protein>
    <submittedName>
        <fullName evidence="2">Uncharacterized protein</fullName>
    </submittedName>
</protein>
<evidence type="ECO:0000256" key="1">
    <source>
        <dbReference type="SAM" id="MobiDB-lite"/>
    </source>
</evidence>
<name>A0A0F9GLU7_9ZZZZ</name>
<proteinExistence type="predicted"/>
<evidence type="ECO:0000313" key="2">
    <source>
        <dbReference type="EMBL" id="KKL91481.1"/>
    </source>
</evidence>